<evidence type="ECO:0000259" key="13">
    <source>
        <dbReference type="PROSITE" id="PS50867"/>
    </source>
</evidence>
<dbReference type="SMART" id="SM00317">
    <property type="entry name" value="SET"/>
    <property type="match status" value="1"/>
</dbReference>
<keyword evidence="8" id="KW-0137">Centromere</keyword>
<keyword evidence="6" id="KW-0156">Chromatin regulator</keyword>
<dbReference type="PROSITE" id="PS50868">
    <property type="entry name" value="POST_SET"/>
    <property type="match status" value="1"/>
</dbReference>
<dbReference type="FunFam" id="2.30.280.10:FF:000003">
    <property type="entry name" value="Histone-lysine N-methyltransferase, H3 lysine-9 specific SUVH5"/>
    <property type="match status" value="1"/>
</dbReference>
<proteinExistence type="predicted"/>
<evidence type="ECO:0000259" key="12">
    <source>
        <dbReference type="PROSITE" id="PS50280"/>
    </source>
</evidence>
<dbReference type="InterPro" id="IPR003616">
    <property type="entry name" value="Post-SET_dom"/>
</dbReference>
<comment type="subcellular location">
    <subcellularLocation>
        <location evidence="1">Chromosome</location>
        <location evidence="1">Centromere</location>
    </subcellularLocation>
    <subcellularLocation>
        <location evidence="9">Nucleus</location>
    </subcellularLocation>
</comment>
<dbReference type="InterPro" id="IPR003105">
    <property type="entry name" value="SRA_YDG"/>
</dbReference>
<dbReference type="InterPro" id="IPR051357">
    <property type="entry name" value="H3K9_HMTase_SUVAR3-9"/>
</dbReference>
<evidence type="ECO:0000259" key="14">
    <source>
        <dbReference type="PROSITE" id="PS50868"/>
    </source>
</evidence>
<dbReference type="InterPro" id="IPR025794">
    <property type="entry name" value="H3-K9-MeTrfase_plant"/>
</dbReference>
<evidence type="ECO:0000256" key="10">
    <source>
        <dbReference type="SAM" id="MobiDB-lite"/>
    </source>
</evidence>
<dbReference type="SMART" id="SM00468">
    <property type="entry name" value="PreSET"/>
    <property type="match status" value="1"/>
</dbReference>
<dbReference type="Pfam" id="PF02182">
    <property type="entry name" value="SAD_SRA"/>
    <property type="match status" value="1"/>
</dbReference>
<feature type="domain" description="Pre-SET" evidence="13">
    <location>
        <begin position="475"/>
        <end position="536"/>
    </location>
</feature>
<keyword evidence="7 9" id="KW-0539">Nucleus</keyword>
<dbReference type="EMBL" id="QGNW01000050">
    <property type="protein sequence ID" value="RVX06694.1"/>
    <property type="molecule type" value="Genomic_DNA"/>
</dbReference>
<dbReference type="GO" id="GO:0042054">
    <property type="term" value="F:histone methyltransferase activity"/>
    <property type="evidence" value="ECO:0007669"/>
    <property type="project" value="InterPro"/>
</dbReference>
<dbReference type="GO" id="GO:0005634">
    <property type="term" value="C:nucleus"/>
    <property type="evidence" value="ECO:0007669"/>
    <property type="project" value="UniProtKB-SubCell"/>
</dbReference>
<dbReference type="Proteomes" id="UP000288805">
    <property type="component" value="Unassembled WGS sequence"/>
</dbReference>
<evidence type="ECO:0000256" key="2">
    <source>
        <dbReference type="ARBA" id="ARBA00022454"/>
    </source>
</evidence>
<dbReference type="SMART" id="SM00466">
    <property type="entry name" value="SRA"/>
    <property type="match status" value="1"/>
</dbReference>
<dbReference type="PROSITE" id="PS50280">
    <property type="entry name" value="SET"/>
    <property type="match status" value="1"/>
</dbReference>
<dbReference type="InterPro" id="IPR015947">
    <property type="entry name" value="PUA-like_sf"/>
</dbReference>
<feature type="domain" description="SET" evidence="12">
    <location>
        <begin position="539"/>
        <end position="687"/>
    </location>
</feature>
<dbReference type="GO" id="GO:0008270">
    <property type="term" value="F:zinc ion binding"/>
    <property type="evidence" value="ECO:0007669"/>
    <property type="project" value="InterPro"/>
</dbReference>
<evidence type="ECO:0000256" key="6">
    <source>
        <dbReference type="ARBA" id="ARBA00022853"/>
    </source>
</evidence>
<feature type="region of interest" description="Disordered" evidence="10">
    <location>
        <begin position="137"/>
        <end position="166"/>
    </location>
</feature>
<dbReference type="Pfam" id="PF00856">
    <property type="entry name" value="SET"/>
    <property type="match status" value="1"/>
</dbReference>
<feature type="chain" id="PRO_5018986619" evidence="11">
    <location>
        <begin position="21"/>
        <end position="720"/>
    </location>
</feature>
<evidence type="ECO:0000256" key="8">
    <source>
        <dbReference type="ARBA" id="ARBA00023328"/>
    </source>
</evidence>
<dbReference type="InterPro" id="IPR007728">
    <property type="entry name" value="Pre-SET_dom"/>
</dbReference>
<feature type="domain" description="YDG" evidence="15">
    <location>
        <begin position="252"/>
        <end position="400"/>
    </location>
</feature>
<dbReference type="GO" id="GO:0032259">
    <property type="term" value="P:methylation"/>
    <property type="evidence" value="ECO:0007669"/>
    <property type="project" value="UniProtKB-KW"/>
</dbReference>
<evidence type="ECO:0000256" key="4">
    <source>
        <dbReference type="ARBA" id="ARBA00022679"/>
    </source>
</evidence>
<keyword evidence="4 16" id="KW-0808">Transferase</keyword>
<dbReference type="AlphaFoldDB" id="A0A438JCL0"/>
<dbReference type="PROSITE" id="PS50867">
    <property type="entry name" value="PRE_SET"/>
    <property type="match status" value="1"/>
</dbReference>
<accession>A0A438JCL0</accession>
<dbReference type="PANTHER" id="PTHR45660:SF73">
    <property type="entry name" value="HISTONE-LYSINE N-METHYLTRANSFERASE, H3 LYSINE-9 SPECIFIC SUVH1"/>
    <property type="match status" value="1"/>
</dbReference>
<dbReference type="PANTHER" id="PTHR45660">
    <property type="entry name" value="HISTONE-LYSINE N-METHYLTRANSFERASE SETMAR"/>
    <property type="match status" value="1"/>
</dbReference>
<dbReference type="InterPro" id="IPR036987">
    <property type="entry name" value="SRA-YDG_sf"/>
</dbReference>
<evidence type="ECO:0000256" key="11">
    <source>
        <dbReference type="SAM" id="SignalP"/>
    </source>
</evidence>
<protein>
    <submittedName>
        <fullName evidence="16">Histone-lysine N-methyltransferase, H3 lysine-9 specific SUVH3</fullName>
    </submittedName>
</protein>
<organism evidence="16 17">
    <name type="scientific">Vitis vinifera</name>
    <name type="common">Grape</name>
    <dbReference type="NCBI Taxonomy" id="29760"/>
    <lineage>
        <taxon>Eukaryota</taxon>
        <taxon>Viridiplantae</taxon>
        <taxon>Streptophyta</taxon>
        <taxon>Embryophyta</taxon>
        <taxon>Tracheophyta</taxon>
        <taxon>Spermatophyta</taxon>
        <taxon>Magnoliopsida</taxon>
        <taxon>eudicotyledons</taxon>
        <taxon>Gunneridae</taxon>
        <taxon>Pentapetalae</taxon>
        <taxon>rosids</taxon>
        <taxon>Vitales</taxon>
        <taxon>Vitaceae</taxon>
        <taxon>Viteae</taxon>
        <taxon>Vitis</taxon>
    </lineage>
</organism>
<evidence type="ECO:0000313" key="16">
    <source>
        <dbReference type="EMBL" id="RVX06694.1"/>
    </source>
</evidence>
<dbReference type="PROSITE" id="PS51575">
    <property type="entry name" value="SAM_MT43_SUVAR39_2"/>
    <property type="match status" value="1"/>
</dbReference>
<reference evidence="16 17" key="1">
    <citation type="journal article" date="2018" name="PLoS Genet.">
        <title>Population sequencing reveals clonal diversity and ancestral inbreeding in the grapevine cultivar Chardonnay.</title>
        <authorList>
            <person name="Roach M.J."/>
            <person name="Johnson D.L."/>
            <person name="Bohlmann J."/>
            <person name="van Vuuren H.J."/>
            <person name="Jones S.J."/>
            <person name="Pretorius I.S."/>
            <person name="Schmidt S.A."/>
            <person name="Borneman A.R."/>
        </authorList>
    </citation>
    <scope>NUCLEOTIDE SEQUENCE [LARGE SCALE GENOMIC DNA]</scope>
    <source>
        <strain evidence="17">cv. Chardonnay</strain>
        <tissue evidence="16">Leaf</tissue>
    </source>
</reference>
<sequence>MGFHSASLFFIVQLDRFVGGSLTSALQVIGNGWRVRPWLCASFGFFDKSRVLDIKPLRSLVPVFPNPPQAPPFVCSPPFGPFPPGFTPFYPFSVAQGPQSSPELNQHKTPTGATNHETPISASANLFRTPPHFPGVDGFFDDPKRAAPHLRASNSSRKKAKKSKDVDISLTVDNEKGSSKNFVMRFDSLQLDDGNREMVNYVLMTFDALRRRLSQIEEAKESPGGGIKRADLKAANILMSKGVRTNMRKRIGVTPGVEVGDIFFFRMEMCLAGLHAQSMAGIDYMFVKGGLEEEPVAVSIVSSGGYDDDADDADVLIYSGQGGNVNRKDKQVADQKLERGNLALDRSFHRANEVRVIRGVKDVVNPLSKVYVYDGLYTIQESWTEKGKSGCNMFKYKLVRIPGQPGAFAHWKSIQKWKEGFSSRIGLILPDLTSGAESIPVSLVNDVDDEKGPAHFTYFPTLRYSKSFNLKHPSFGCNCQNACLPGDLNCSCIRKNGGDFPYTSNGILVARRPLVHECGPTCPCIPNCKNRMSQTGLKVRLEVFKTNNRGWGLRSWDPIRTGTFICEYAGEVLDKVKVYQERDEGESNEYLFDTTHVYDNAFKWNHEPGLLDEEPSAEPNEYYDIPSPLIISAKYVGNVARFMNHSCSPNVFGSRFYMNTTMNPFSILHFFAIKHIPPMTELTYDYGMLQSENYEVQSNHTPNGKKKCLCGSSNCRGYYG</sequence>
<keyword evidence="11" id="KW-0732">Signal</keyword>
<evidence type="ECO:0000259" key="15">
    <source>
        <dbReference type="PROSITE" id="PS51015"/>
    </source>
</evidence>
<gene>
    <name evidence="16" type="primary">SUVH3_1</name>
    <name evidence="16" type="ORF">CK203_029514</name>
</gene>
<comment type="caution">
    <text evidence="16">The sequence shown here is derived from an EMBL/GenBank/DDBJ whole genome shotgun (WGS) entry which is preliminary data.</text>
</comment>
<evidence type="ECO:0000256" key="9">
    <source>
        <dbReference type="PROSITE-ProRule" id="PRU00358"/>
    </source>
</evidence>
<dbReference type="SUPFAM" id="SSF82199">
    <property type="entry name" value="SET domain"/>
    <property type="match status" value="1"/>
</dbReference>
<keyword evidence="3 16" id="KW-0489">Methyltransferase</keyword>
<keyword evidence="5" id="KW-0949">S-adenosyl-L-methionine</keyword>
<name>A0A438JCL0_VITVI</name>
<evidence type="ECO:0000256" key="3">
    <source>
        <dbReference type="ARBA" id="ARBA00022603"/>
    </source>
</evidence>
<dbReference type="Gene3D" id="2.30.280.10">
    <property type="entry name" value="SRA-YDG"/>
    <property type="match status" value="1"/>
</dbReference>
<evidence type="ECO:0000256" key="1">
    <source>
        <dbReference type="ARBA" id="ARBA00004584"/>
    </source>
</evidence>
<dbReference type="Gene3D" id="2.170.270.10">
    <property type="entry name" value="SET domain"/>
    <property type="match status" value="1"/>
</dbReference>
<dbReference type="SUPFAM" id="SSF88697">
    <property type="entry name" value="PUA domain-like"/>
    <property type="match status" value="1"/>
</dbReference>
<keyword evidence="2" id="KW-0158">Chromosome</keyword>
<feature type="domain" description="Post-SET" evidence="14">
    <location>
        <begin position="704"/>
        <end position="720"/>
    </location>
</feature>
<feature type="signal peptide" evidence="11">
    <location>
        <begin position="1"/>
        <end position="20"/>
    </location>
</feature>
<dbReference type="InterPro" id="IPR001214">
    <property type="entry name" value="SET_dom"/>
</dbReference>
<evidence type="ECO:0000313" key="17">
    <source>
        <dbReference type="Proteomes" id="UP000288805"/>
    </source>
</evidence>
<dbReference type="InterPro" id="IPR046341">
    <property type="entry name" value="SET_dom_sf"/>
</dbReference>
<dbReference type="Pfam" id="PF05033">
    <property type="entry name" value="Pre-SET"/>
    <property type="match status" value="1"/>
</dbReference>
<evidence type="ECO:0000256" key="7">
    <source>
        <dbReference type="ARBA" id="ARBA00023242"/>
    </source>
</evidence>
<dbReference type="PROSITE" id="PS51015">
    <property type="entry name" value="YDG"/>
    <property type="match status" value="1"/>
</dbReference>
<dbReference type="GO" id="GO:0000775">
    <property type="term" value="C:chromosome, centromeric region"/>
    <property type="evidence" value="ECO:0007669"/>
    <property type="project" value="UniProtKB-SubCell"/>
</dbReference>
<evidence type="ECO:0000256" key="5">
    <source>
        <dbReference type="ARBA" id="ARBA00022691"/>
    </source>
</evidence>